<protein>
    <submittedName>
        <fullName evidence="2">Uncharacterized protein</fullName>
    </submittedName>
</protein>
<evidence type="ECO:0000313" key="3">
    <source>
        <dbReference type="Proteomes" id="UP000813385"/>
    </source>
</evidence>
<gene>
    <name evidence="2" type="ORF">B0T11DRAFT_93158</name>
</gene>
<accession>A0A8K0X440</accession>
<keyword evidence="3" id="KW-1185">Reference proteome</keyword>
<proteinExistence type="predicted"/>
<dbReference type="AlphaFoldDB" id="A0A8K0X440"/>
<feature type="compositionally biased region" description="Low complexity" evidence="1">
    <location>
        <begin position="23"/>
        <end position="33"/>
    </location>
</feature>
<sequence>MDDRKDGKQPTTSSRAPEVTANASSRPPSRASSVSLQHPQQRIVSSRTRVQTDRSAPEPRLQPYQQRAPRSGRSQGGAPSVRLDMNLDIEIEMKAKIKGTIVLSFEGGNQGRKR</sequence>
<evidence type="ECO:0000313" key="2">
    <source>
        <dbReference type="EMBL" id="KAH7363357.1"/>
    </source>
</evidence>
<dbReference type="Proteomes" id="UP000813385">
    <property type="component" value="Unassembled WGS sequence"/>
</dbReference>
<feature type="region of interest" description="Disordered" evidence="1">
    <location>
        <begin position="1"/>
        <end position="81"/>
    </location>
</feature>
<organism evidence="2 3">
    <name type="scientific">Plectosphaerella cucumerina</name>
    <dbReference type="NCBI Taxonomy" id="40658"/>
    <lineage>
        <taxon>Eukaryota</taxon>
        <taxon>Fungi</taxon>
        <taxon>Dikarya</taxon>
        <taxon>Ascomycota</taxon>
        <taxon>Pezizomycotina</taxon>
        <taxon>Sordariomycetes</taxon>
        <taxon>Hypocreomycetidae</taxon>
        <taxon>Glomerellales</taxon>
        <taxon>Plectosphaerellaceae</taxon>
        <taxon>Plectosphaerella</taxon>
    </lineage>
</organism>
<reference evidence="2" key="1">
    <citation type="journal article" date="2021" name="Nat. Commun.">
        <title>Genetic determinants of endophytism in the Arabidopsis root mycobiome.</title>
        <authorList>
            <person name="Mesny F."/>
            <person name="Miyauchi S."/>
            <person name="Thiergart T."/>
            <person name="Pickel B."/>
            <person name="Atanasova L."/>
            <person name="Karlsson M."/>
            <person name="Huettel B."/>
            <person name="Barry K.W."/>
            <person name="Haridas S."/>
            <person name="Chen C."/>
            <person name="Bauer D."/>
            <person name="Andreopoulos W."/>
            <person name="Pangilinan J."/>
            <person name="LaButti K."/>
            <person name="Riley R."/>
            <person name="Lipzen A."/>
            <person name="Clum A."/>
            <person name="Drula E."/>
            <person name="Henrissat B."/>
            <person name="Kohler A."/>
            <person name="Grigoriev I.V."/>
            <person name="Martin F.M."/>
            <person name="Hacquard S."/>
        </authorList>
    </citation>
    <scope>NUCLEOTIDE SEQUENCE</scope>
    <source>
        <strain evidence="2">MPI-CAGE-AT-0016</strain>
    </source>
</reference>
<comment type="caution">
    <text evidence="2">The sequence shown here is derived from an EMBL/GenBank/DDBJ whole genome shotgun (WGS) entry which is preliminary data.</text>
</comment>
<dbReference type="OrthoDB" id="2873061at2759"/>
<dbReference type="EMBL" id="JAGPXD010000003">
    <property type="protein sequence ID" value="KAH7363357.1"/>
    <property type="molecule type" value="Genomic_DNA"/>
</dbReference>
<feature type="compositionally biased region" description="Polar residues" evidence="1">
    <location>
        <begin position="34"/>
        <end position="49"/>
    </location>
</feature>
<name>A0A8K0X440_9PEZI</name>
<evidence type="ECO:0000256" key="1">
    <source>
        <dbReference type="SAM" id="MobiDB-lite"/>
    </source>
</evidence>